<dbReference type="PROSITE" id="PS51143">
    <property type="entry name" value="MT_A70"/>
    <property type="match status" value="1"/>
</dbReference>
<comment type="similarity">
    <text evidence="1">Belongs to the MT-A70-like family.</text>
</comment>
<dbReference type="InterPro" id="IPR029063">
    <property type="entry name" value="SAM-dependent_MTases_sf"/>
</dbReference>
<evidence type="ECO:0000313" key="2">
    <source>
        <dbReference type="EMBL" id="KAK4885566.1"/>
    </source>
</evidence>
<reference evidence="3" key="1">
    <citation type="submission" date="2023-01" db="EMBL/GenBank/DDBJ databases">
        <title>Key to firefly adult light organ development and bioluminescence: homeobox transcription factors regulate luciferase expression and transportation to peroxisome.</title>
        <authorList>
            <person name="Fu X."/>
        </authorList>
    </citation>
    <scope>NUCLEOTIDE SEQUENCE [LARGE SCALE GENOMIC DNA]</scope>
</reference>
<dbReference type="EMBL" id="JARPUR010000001">
    <property type="protein sequence ID" value="KAK4885566.1"/>
    <property type="molecule type" value="Genomic_DNA"/>
</dbReference>
<evidence type="ECO:0000256" key="1">
    <source>
        <dbReference type="PROSITE-ProRule" id="PRU00489"/>
    </source>
</evidence>
<dbReference type="PANTHER" id="PTHR12829:SF4">
    <property type="entry name" value="N(6)-ADENINE-SPECIFIC METHYLTRANSFERASE METTL4"/>
    <property type="match status" value="1"/>
</dbReference>
<dbReference type="GO" id="GO:0005634">
    <property type="term" value="C:nucleus"/>
    <property type="evidence" value="ECO:0007669"/>
    <property type="project" value="TreeGrafter"/>
</dbReference>
<dbReference type="GO" id="GO:0008168">
    <property type="term" value="F:methyltransferase activity"/>
    <property type="evidence" value="ECO:0007669"/>
    <property type="project" value="TreeGrafter"/>
</dbReference>
<dbReference type="Pfam" id="PF05063">
    <property type="entry name" value="MT-A70"/>
    <property type="match status" value="1"/>
</dbReference>
<dbReference type="PANTHER" id="PTHR12829">
    <property type="entry name" value="N6-ADENOSINE-METHYLTRANSFERASE"/>
    <property type="match status" value="1"/>
</dbReference>
<keyword evidence="3" id="KW-1185">Reference proteome</keyword>
<dbReference type="SUPFAM" id="SSF53335">
    <property type="entry name" value="S-adenosyl-L-methionine-dependent methyltransferases"/>
    <property type="match status" value="1"/>
</dbReference>
<evidence type="ECO:0008006" key="4">
    <source>
        <dbReference type="Google" id="ProtNLM"/>
    </source>
</evidence>
<proteinExistence type="inferred from homology"/>
<name>A0AAN7PLM9_9COLE</name>
<evidence type="ECO:0000313" key="3">
    <source>
        <dbReference type="Proteomes" id="UP001353858"/>
    </source>
</evidence>
<dbReference type="InterPro" id="IPR007757">
    <property type="entry name" value="MT-A70-like"/>
</dbReference>
<gene>
    <name evidence="2" type="ORF">RN001_001837</name>
</gene>
<accession>A0AAN7PLM9</accession>
<comment type="caution">
    <text evidence="2">The sequence shown here is derived from an EMBL/GenBank/DDBJ whole genome shotgun (WGS) entry which is preliminary data.</text>
</comment>
<dbReference type="Proteomes" id="UP001353858">
    <property type="component" value="Unassembled WGS sequence"/>
</dbReference>
<sequence length="353" mass="40815">MSILYFSDKGWLISHADLINTFYTSITTSTGLTNFKIKQGLFQITFPFKNTNTSKKKRKRKQGAVVDDHLLKDIDHIKTIYKDFKLEFVHLLTAVRNDYEDFNKCALDLSAQVYEDSGIAQISNIIGGNKDEAKFLLINNSKFLFPSNCRFFCKDIVELNDYLINEKYDCILLDPPWWNKYIRRKKAKTNFAYTMMFNADIKMLPIDKLLADSGLVVVWCTNSQQHLKALELEFFPEWNVQYVAKLFWLKITNYGQPVCKFSDPPGKQPFEQILIGIRKNSAKSLSSLNGKLIVSVPSALHSHKPPLTELLAPYLPDNPKCLEIFARYLQPNWTSWGSEVLRFQNECLYEADT</sequence>
<dbReference type="AlphaFoldDB" id="A0AAN7PLM9"/>
<organism evidence="2 3">
    <name type="scientific">Aquatica leii</name>
    <dbReference type="NCBI Taxonomy" id="1421715"/>
    <lineage>
        <taxon>Eukaryota</taxon>
        <taxon>Metazoa</taxon>
        <taxon>Ecdysozoa</taxon>
        <taxon>Arthropoda</taxon>
        <taxon>Hexapoda</taxon>
        <taxon>Insecta</taxon>
        <taxon>Pterygota</taxon>
        <taxon>Neoptera</taxon>
        <taxon>Endopterygota</taxon>
        <taxon>Coleoptera</taxon>
        <taxon>Polyphaga</taxon>
        <taxon>Elateriformia</taxon>
        <taxon>Elateroidea</taxon>
        <taxon>Lampyridae</taxon>
        <taxon>Luciolinae</taxon>
        <taxon>Aquatica</taxon>
    </lineage>
</organism>
<protein>
    <recommendedName>
        <fullName evidence="4">Methyltransferase-like protein 4</fullName>
    </recommendedName>
</protein>
<dbReference type="Gene3D" id="3.40.50.150">
    <property type="entry name" value="Vaccinia Virus protein VP39"/>
    <property type="match status" value="1"/>
</dbReference>